<keyword evidence="2" id="KW-0547">Nucleotide-binding</keyword>
<dbReference type="PANTHER" id="PTHR43512:SF7">
    <property type="entry name" value="TRANSLATION FACTOR GUF1, MITOCHONDRIAL"/>
    <property type="match status" value="1"/>
</dbReference>
<protein>
    <recommendedName>
        <fullName evidence="5">Elongation factor EFG domain-containing protein</fullName>
    </recommendedName>
</protein>
<organism evidence="6 7">
    <name type="scientific">Heracleum sosnowskyi</name>
    <dbReference type="NCBI Taxonomy" id="360622"/>
    <lineage>
        <taxon>Eukaryota</taxon>
        <taxon>Viridiplantae</taxon>
        <taxon>Streptophyta</taxon>
        <taxon>Embryophyta</taxon>
        <taxon>Tracheophyta</taxon>
        <taxon>Spermatophyta</taxon>
        <taxon>Magnoliopsida</taxon>
        <taxon>eudicotyledons</taxon>
        <taxon>Gunneridae</taxon>
        <taxon>Pentapetalae</taxon>
        <taxon>asterids</taxon>
        <taxon>campanulids</taxon>
        <taxon>Apiales</taxon>
        <taxon>Apiaceae</taxon>
        <taxon>Apioideae</taxon>
        <taxon>apioid superclade</taxon>
        <taxon>Tordylieae</taxon>
        <taxon>Tordyliinae</taxon>
        <taxon>Heracleum</taxon>
    </lineage>
</organism>
<reference evidence="6" key="1">
    <citation type="submission" date="2023-02" db="EMBL/GenBank/DDBJ databases">
        <title>Genome of toxic invasive species Heracleum sosnowskyi carries increased number of genes despite the absence of recent whole-genome duplications.</title>
        <authorList>
            <person name="Schelkunov M."/>
            <person name="Shtratnikova V."/>
            <person name="Makarenko M."/>
            <person name="Klepikova A."/>
            <person name="Omelchenko D."/>
            <person name="Novikova G."/>
            <person name="Obukhova E."/>
            <person name="Bogdanov V."/>
            <person name="Penin A."/>
            <person name="Logacheva M."/>
        </authorList>
    </citation>
    <scope>NUCLEOTIDE SEQUENCE</scope>
    <source>
        <strain evidence="6">Hsosn_3</strain>
        <tissue evidence="6">Leaf</tissue>
    </source>
</reference>
<dbReference type="InterPro" id="IPR035654">
    <property type="entry name" value="LepA_IV"/>
</dbReference>
<evidence type="ECO:0000256" key="3">
    <source>
        <dbReference type="ARBA" id="ARBA00022801"/>
    </source>
</evidence>
<evidence type="ECO:0000313" key="7">
    <source>
        <dbReference type="Proteomes" id="UP001237642"/>
    </source>
</evidence>
<evidence type="ECO:0000256" key="1">
    <source>
        <dbReference type="ARBA" id="ARBA00005454"/>
    </source>
</evidence>
<feature type="domain" description="Elongation factor EFG" evidence="5">
    <location>
        <begin position="119"/>
        <end position="188"/>
    </location>
</feature>
<dbReference type="EMBL" id="JAUIZM010000002">
    <property type="protein sequence ID" value="KAK1396679.1"/>
    <property type="molecule type" value="Genomic_DNA"/>
</dbReference>
<dbReference type="Gene3D" id="3.30.70.240">
    <property type="match status" value="1"/>
</dbReference>
<keyword evidence="3" id="KW-0378">Hydrolase</keyword>
<evidence type="ECO:0000259" key="5">
    <source>
        <dbReference type="Pfam" id="PF00679"/>
    </source>
</evidence>
<comment type="caution">
    <text evidence="6">The sequence shown here is derived from an EMBL/GenBank/DDBJ whole genome shotgun (WGS) entry which is preliminary data.</text>
</comment>
<gene>
    <name evidence="6" type="ORF">POM88_006542</name>
</gene>
<dbReference type="FunFam" id="3.30.70.240:FF:000007">
    <property type="entry name" value="Translation factor GUF1, mitochondrial"/>
    <property type="match status" value="1"/>
</dbReference>
<dbReference type="Proteomes" id="UP001237642">
    <property type="component" value="Unassembled WGS sequence"/>
</dbReference>
<sequence>MDSLMDSPMESRKKIQFEHCTSSGKGTLKNKQVITVKLINVLIFARDSDRLGLNKEQLDQMQDLDSIRIEQTPSWEHGAHVISTVPTVPYTFEFSDGSKLQVQNPAALPSNPKNKITCWEPTVLATIIIPSEYVGPVITLCSDHRGEQLEYTFIDSLRVFLKYRLPLREIVVDFYNGLKSITSGYTTTKQSIDIS</sequence>
<keyword evidence="7" id="KW-1185">Reference proteome</keyword>
<keyword evidence="4" id="KW-0342">GTP-binding</keyword>
<dbReference type="SUPFAM" id="SSF54980">
    <property type="entry name" value="EF-G C-terminal domain-like"/>
    <property type="match status" value="1"/>
</dbReference>
<dbReference type="GO" id="GO:0097177">
    <property type="term" value="F:mitochondrial ribosome binding"/>
    <property type="evidence" value="ECO:0007669"/>
    <property type="project" value="TreeGrafter"/>
</dbReference>
<dbReference type="PANTHER" id="PTHR43512">
    <property type="entry name" value="TRANSLATION FACTOR GUF1-RELATED"/>
    <property type="match status" value="1"/>
</dbReference>
<dbReference type="InterPro" id="IPR000640">
    <property type="entry name" value="EFG_V-like"/>
</dbReference>
<proteinExistence type="inferred from homology"/>
<dbReference type="GO" id="GO:0005525">
    <property type="term" value="F:GTP binding"/>
    <property type="evidence" value="ECO:0007669"/>
    <property type="project" value="UniProtKB-KW"/>
</dbReference>
<dbReference type="CDD" id="cd03709">
    <property type="entry name" value="lepA_C"/>
    <property type="match status" value="1"/>
</dbReference>
<name>A0AAD8N4U8_9APIA</name>
<dbReference type="InterPro" id="IPR006297">
    <property type="entry name" value="EF-4"/>
</dbReference>
<dbReference type="GO" id="GO:0005739">
    <property type="term" value="C:mitochondrion"/>
    <property type="evidence" value="ECO:0007669"/>
    <property type="project" value="TreeGrafter"/>
</dbReference>
<accession>A0AAD8N4U8</accession>
<dbReference type="Pfam" id="PF00679">
    <property type="entry name" value="EFG_C"/>
    <property type="match status" value="1"/>
</dbReference>
<reference evidence="6" key="2">
    <citation type="submission" date="2023-05" db="EMBL/GenBank/DDBJ databases">
        <authorList>
            <person name="Schelkunov M.I."/>
        </authorList>
    </citation>
    <scope>NUCLEOTIDE SEQUENCE</scope>
    <source>
        <strain evidence="6">Hsosn_3</strain>
        <tissue evidence="6">Leaf</tissue>
    </source>
</reference>
<evidence type="ECO:0000256" key="2">
    <source>
        <dbReference type="ARBA" id="ARBA00022741"/>
    </source>
</evidence>
<dbReference type="InterPro" id="IPR035647">
    <property type="entry name" value="EFG_III/V"/>
</dbReference>
<comment type="similarity">
    <text evidence="1">Belongs to the TRAFAC class translation factor GTPase superfamily. Classic translation factor GTPase family. LepA subfamily.</text>
</comment>
<dbReference type="AlphaFoldDB" id="A0AAD8N4U8"/>
<evidence type="ECO:0000313" key="6">
    <source>
        <dbReference type="EMBL" id="KAK1396679.1"/>
    </source>
</evidence>
<dbReference type="GO" id="GO:0045727">
    <property type="term" value="P:positive regulation of translation"/>
    <property type="evidence" value="ECO:0007669"/>
    <property type="project" value="TreeGrafter"/>
</dbReference>
<evidence type="ECO:0000256" key="4">
    <source>
        <dbReference type="ARBA" id="ARBA00023134"/>
    </source>
</evidence>
<dbReference type="GO" id="GO:0016787">
    <property type="term" value="F:hydrolase activity"/>
    <property type="evidence" value="ECO:0007669"/>
    <property type="project" value="UniProtKB-KW"/>
</dbReference>